<dbReference type="AlphaFoldDB" id="A0A841LA41"/>
<evidence type="ECO:0000259" key="1">
    <source>
        <dbReference type="Pfam" id="PF00485"/>
    </source>
</evidence>
<keyword evidence="3" id="KW-1185">Reference proteome</keyword>
<dbReference type="Gene3D" id="3.40.50.300">
    <property type="entry name" value="P-loop containing nucleotide triphosphate hydrolases"/>
    <property type="match status" value="1"/>
</dbReference>
<dbReference type="PANTHER" id="PTHR10285">
    <property type="entry name" value="URIDINE KINASE"/>
    <property type="match status" value="1"/>
</dbReference>
<dbReference type="GO" id="GO:0008887">
    <property type="term" value="F:glycerate kinase activity"/>
    <property type="evidence" value="ECO:0007669"/>
    <property type="project" value="UniProtKB-EC"/>
</dbReference>
<evidence type="ECO:0000313" key="3">
    <source>
        <dbReference type="Proteomes" id="UP000538147"/>
    </source>
</evidence>
<dbReference type="EC" id="2.7.1.31" evidence="2"/>
<reference evidence="2 3" key="1">
    <citation type="submission" date="2020-08" db="EMBL/GenBank/DDBJ databases">
        <title>Genomic Encyclopedia of Type Strains, Phase IV (KMG-IV): sequencing the most valuable type-strain genomes for metagenomic binning, comparative biology and taxonomic classification.</title>
        <authorList>
            <person name="Goeker M."/>
        </authorList>
    </citation>
    <scope>NUCLEOTIDE SEQUENCE [LARGE SCALE GENOMIC DNA]</scope>
    <source>
        <strain evidence="2 3">DSM 102189</strain>
    </source>
</reference>
<evidence type="ECO:0000313" key="2">
    <source>
        <dbReference type="EMBL" id="MBB6228511.1"/>
    </source>
</evidence>
<sequence>MTPAVGLPAELAARIAGWQRAAGRPLLVGLSGAQGSGKSTVAAGIAAALAADGLATAILGLDDVYLTRADRLALAERVHPLLATRGPPGTHDLDLAHEVLDALLAGRSVAVPRFDKPADDRAPVADWPVVEAPAVVLFEGWCVGARPLADWSAPINALEAEEDSDGRWRAHVAASLAGRYAALWERLDRLILLQAPDWPTVCGWRAEQEERSNAGSMDAAALARFMMHYERLTRAILAAPPAADLAIMLDAGRRQIVI</sequence>
<dbReference type="Pfam" id="PF00485">
    <property type="entry name" value="PRK"/>
    <property type="match status" value="1"/>
</dbReference>
<dbReference type="EMBL" id="JACIIV010000020">
    <property type="protein sequence ID" value="MBB6228511.1"/>
    <property type="molecule type" value="Genomic_DNA"/>
</dbReference>
<feature type="domain" description="Phosphoribulokinase/uridine kinase" evidence="1">
    <location>
        <begin position="28"/>
        <end position="140"/>
    </location>
</feature>
<gene>
    <name evidence="2" type="ORF">FHS79_002701</name>
</gene>
<accession>A0A841LA41</accession>
<keyword evidence="2" id="KW-0808">Transferase</keyword>
<dbReference type="GO" id="GO:0005524">
    <property type="term" value="F:ATP binding"/>
    <property type="evidence" value="ECO:0007669"/>
    <property type="project" value="InterPro"/>
</dbReference>
<proteinExistence type="predicted"/>
<dbReference type="RefSeq" id="WP_184200966.1">
    <property type="nucleotide sequence ID" value="NZ_BMOX01000048.1"/>
</dbReference>
<dbReference type="Proteomes" id="UP000538147">
    <property type="component" value="Unassembled WGS sequence"/>
</dbReference>
<keyword evidence="2" id="KW-0418">Kinase</keyword>
<dbReference type="SUPFAM" id="SSF52540">
    <property type="entry name" value="P-loop containing nucleoside triphosphate hydrolases"/>
    <property type="match status" value="1"/>
</dbReference>
<dbReference type="InterPro" id="IPR027417">
    <property type="entry name" value="P-loop_NTPase"/>
</dbReference>
<protein>
    <submittedName>
        <fullName evidence="2">D-glycerate 3-kinase</fullName>
        <ecNumber evidence="2">2.7.1.31</ecNumber>
    </submittedName>
</protein>
<name>A0A841LA41_9SPHN</name>
<organism evidence="2 3">
    <name type="scientific">Polymorphobacter multimanifer</name>
    <dbReference type="NCBI Taxonomy" id="1070431"/>
    <lineage>
        <taxon>Bacteria</taxon>
        <taxon>Pseudomonadati</taxon>
        <taxon>Pseudomonadota</taxon>
        <taxon>Alphaproteobacteria</taxon>
        <taxon>Sphingomonadales</taxon>
        <taxon>Sphingosinicellaceae</taxon>
        <taxon>Polymorphobacter</taxon>
    </lineage>
</organism>
<dbReference type="InterPro" id="IPR006083">
    <property type="entry name" value="PRK/URK"/>
</dbReference>
<comment type="caution">
    <text evidence="2">The sequence shown here is derived from an EMBL/GenBank/DDBJ whole genome shotgun (WGS) entry which is preliminary data.</text>
</comment>